<dbReference type="InterPro" id="IPR002577">
    <property type="entry name" value="HTH_HxlR"/>
</dbReference>
<name>A0ABZ1IHP3_9PSEU</name>
<keyword evidence="3" id="KW-0804">Transcription</keyword>
<dbReference type="InterPro" id="IPR011991">
    <property type="entry name" value="ArsR-like_HTH"/>
</dbReference>
<dbReference type="InterPro" id="IPR036388">
    <property type="entry name" value="WH-like_DNA-bd_sf"/>
</dbReference>
<evidence type="ECO:0000259" key="4">
    <source>
        <dbReference type="PROSITE" id="PS51118"/>
    </source>
</evidence>
<protein>
    <submittedName>
        <fullName evidence="5">Helix-turn-helix domain-containing protein</fullName>
    </submittedName>
</protein>
<feature type="domain" description="HTH hxlR-type" evidence="4">
    <location>
        <begin position="12"/>
        <end position="109"/>
    </location>
</feature>
<dbReference type="CDD" id="cd00090">
    <property type="entry name" value="HTH_ARSR"/>
    <property type="match status" value="1"/>
</dbReference>
<evidence type="ECO:0000256" key="3">
    <source>
        <dbReference type="ARBA" id="ARBA00023163"/>
    </source>
</evidence>
<dbReference type="Gene3D" id="1.10.10.10">
    <property type="entry name" value="Winged helix-like DNA-binding domain superfamily/Winged helix DNA-binding domain"/>
    <property type="match status" value="1"/>
</dbReference>
<proteinExistence type="predicted"/>
<dbReference type="Proteomes" id="UP001330812">
    <property type="component" value="Chromosome"/>
</dbReference>
<accession>A0ABZ1IHP3</accession>
<keyword evidence="1" id="KW-0805">Transcription regulation</keyword>
<reference evidence="5 6" key="1">
    <citation type="journal article" date="2015" name="Int. J. Syst. Evol. Microbiol.">
        <title>Amycolatopsis rhabdoformis sp. nov., an actinomycete isolated from a tropical forest soil.</title>
        <authorList>
            <person name="Souza W.R."/>
            <person name="Silva R.E."/>
            <person name="Goodfellow M."/>
            <person name="Busarakam K."/>
            <person name="Figueiro F.S."/>
            <person name="Ferreira D."/>
            <person name="Rodrigues-Filho E."/>
            <person name="Moraes L.A.B."/>
            <person name="Zucchi T.D."/>
        </authorList>
    </citation>
    <scope>NUCLEOTIDE SEQUENCE [LARGE SCALE GENOMIC DNA]</scope>
    <source>
        <strain evidence="5 6">NCIMB 14900</strain>
    </source>
</reference>
<dbReference type="RefSeq" id="WP_326835855.1">
    <property type="nucleotide sequence ID" value="NZ_CP142149.1"/>
</dbReference>
<dbReference type="EMBL" id="CP142149">
    <property type="protein sequence ID" value="WSE33049.1"/>
    <property type="molecule type" value="Genomic_DNA"/>
</dbReference>
<evidence type="ECO:0000256" key="1">
    <source>
        <dbReference type="ARBA" id="ARBA00023015"/>
    </source>
</evidence>
<gene>
    <name evidence="5" type="ORF">VSH64_13140</name>
</gene>
<keyword evidence="6" id="KW-1185">Reference proteome</keyword>
<dbReference type="SMART" id="SM00418">
    <property type="entry name" value="HTH_ARSR"/>
    <property type="match status" value="1"/>
</dbReference>
<evidence type="ECO:0000313" key="5">
    <source>
        <dbReference type="EMBL" id="WSE33049.1"/>
    </source>
</evidence>
<evidence type="ECO:0000313" key="6">
    <source>
        <dbReference type="Proteomes" id="UP001330812"/>
    </source>
</evidence>
<dbReference type="PANTHER" id="PTHR33204">
    <property type="entry name" value="TRANSCRIPTIONAL REGULATOR, MARR FAMILY"/>
    <property type="match status" value="1"/>
</dbReference>
<dbReference type="PROSITE" id="PS51118">
    <property type="entry name" value="HTH_HXLR"/>
    <property type="match status" value="1"/>
</dbReference>
<dbReference type="InterPro" id="IPR001845">
    <property type="entry name" value="HTH_ArsR_DNA-bd_dom"/>
</dbReference>
<evidence type="ECO:0000256" key="2">
    <source>
        <dbReference type="ARBA" id="ARBA00023125"/>
    </source>
</evidence>
<dbReference type="SUPFAM" id="SSF46785">
    <property type="entry name" value="Winged helix' DNA-binding domain"/>
    <property type="match status" value="1"/>
</dbReference>
<dbReference type="InterPro" id="IPR036390">
    <property type="entry name" value="WH_DNA-bd_sf"/>
</dbReference>
<dbReference type="PANTHER" id="PTHR33204:SF18">
    <property type="entry name" value="TRANSCRIPTIONAL REGULATORY PROTEIN"/>
    <property type="match status" value="1"/>
</dbReference>
<organism evidence="5 6">
    <name type="scientific">Amycolatopsis rhabdoformis</name>
    <dbReference type="NCBI Taxonomy" id="1448059"/>
    <lineage>
        <taxon>Bacteria</taxon>
        <taxon>Bacillati</taxon>
        <taxon>Actinomycetota</taxon>
        <taxon>Actinomycetes</taxon>
        <taxon>Pseudonocardiales</taxon>
        <taxon>Pseudonocardiaceae</taxon>
        <taxon>Amycolatopsis</taxon>
    </lineage>
</organism>
<keyword evidence="2" id="KW-0238">DNA-binding</keyword>
<sequence length="219" mass="24561">MENRTQTYGHYCLLAQSLDRLGDRWTLLIVRDLVHGPRRFTDLVAALGGITPTTLTRRLRELERDDLVTADREPGRREVRYRLTPAGQDLVPTLEQLALWGLRHSLRAPAPGEPTHPEHLLWALQILLDDVGAVIEPARWLFRGEEDYVLAFDGTRWRLSRGAEAEPDVTVTAGRDALAKFLTSPPAAREAETEGVSLTGEPHAVRTMLDTIAVFPFGR</sequence>
<dbReference type="Pfam" id="PF01638">
    <property type="entry name" value="HxlR"/>
    <property type="match status" value="1"/>
</dbReference>